<feature type="non-terminal residue" evidence="1">
    <location>
        <position position="106"/>
    </location>
</feature>
<dbReference type="EMBL" id="GECU01022474">
    <property type="protein sequence ID" value="JAS85232.1"/>
    <property type="molecule type" value="Transcribed_RNA"/>
</dbReference>
<feature type="non-terminal residue" evidence="1">
    <location>
        <position position="1"/>
    </location>
</feature>
<name>A0A1B6IEA5_9HEMI</name>
<reference evidence="1" key="1">
    <citation type="submission" date="2015-11" db="EMBL/GenBank/DDBJ databases">
        <title>De novo transcriptome assembly of four potential Pierce s Disease insect vectors from Arizona vineyards.</title>
        <authorList>
            <person name="Tassone E.E."/>
        </authorList>
    </citation>
    <scope>NUCLEOTIDE SEQUENCE</scope>
</reference>
<gene>
    <name evidence="1" type="ORF">g.55965</name>
</gene>
<accession>A0A1B6IEA5</accession>
<dbReference type="AlphaFoldDB" id="A0A1B6IEA5"/>
<proteinExistence type="predicted"/>
<evidence type="ECO:0008006" key="2">
    <source>
        <dbReference type="Google" id="ProtNLM"/>
    </source>
</evidence>
<organism evidence="1">
    <name type="scientific">Homalodisca liturata</name>
    <dbReference type="NCBI Taxonomy" id="320908"/>
    <lineage>
        <taxon>Eukaryota</taxon>
        <taxon>Metazoa</taxon>
        <taxon>Ecdysozoa</taxon>
        <taxon>Arthropoda</taxon>
        <taxon>Hexapoda</taxon>
        <taxon>Insecta</taxon>
        <taxon>Pterygota</taxon>
        <taxon>Neoptera</taxon>
        <taxon>Paraneoptera</taxon>
        <taxon>Hemiptera</taxon>
        <taxon>Auchenorrhyncha</taxon>
        <taxon>Membracoidea</taxon>
        <taxon>Cicadellidae</taxon>
        <taxon>Cicadellinae</taxon>
        <taxon>Proconiini</taxon>
        <taxon>Homalodisca</taxon>
    </lineage>
</organism>
<protein>
    <recommendedName>
        <fullName evidence="2">Coatomer WD associated region domain-containing protein</fullName>
    </recommendedName>
</protein>
<sequence>EIPVLYHGERLYHYASPHIHVTRVADGRVVQKLRYEDVRVMQIYADRLYVCTNDIYILDLNTYDILDVIRLSRALVDRLVFGEHDPTGGTFILSKMSREVLVFEGG</sequence>
<evidence type="ECO:0000313" key="1">
    <source>
        <dbReference type="EMBL" id="JAS85232.1"/>
    </source>
</evidence>